<organism evidence="1 2">
    <name type="scientific">Berkelbacteria bacterium GW2011_GWE1_39_12</name>
    <dbReference type="NCBI Taxonomy" id="1618337"/>
    <lineage>
        <taxon>Bacteria</taxon>
        <taxon>Candidatus Berkelbacteria</taxon>
    </lineage>
</organism>
<accession>A0A0G4B3M7</accession>
<dbReference type="STRING" id="1618337.UT28_C0001G0212"/>
<dbReference type="KEGG" id="bbgw:UT28_C0001G0212"/>
<evidence type="ECO:0000313" key="1">
    <source>
        <dbReference type="EMBL" id="AKM82023.1"/>
    </source>
</evidence>
<evidence type="ECO:0000313" key="2">
    <source>
        <dbReference type="Proteomes" id="UP000035648"/>
    </source>
</evidence>
<protein>
    <submittedName>
        <fullName evidence="1">Uncharacterized protein</fullName>
    </submittedName>
</protein>
<proteinExistence type="predicted"/>
<reference evidence="1 2" key="1">
    <citation type="journal article" date="2015" name="Nature">
        <title>rRNA introns, odd ribosomes, and small enigmatic genomes across a large radiation of phyla.</title>
        <authorList>
            <person name="Brown C.T."/>
            <person name="Hug L.A."/>
            <person name="Thomas B.C."/>
            <person name="Sharon I."/>
            <person name="Castelle C.J."/>
            <person name="Singh A."/>
            <person name="Wilkins M.J."/>
            <person name="Williams K.H."/>
            <person name="Banfield J.F."/>
        </authorList>
    </citation>
    <scope>NUCLEOTIDE SEQUENCE [LARGE SCALE GENOMIC DNA]</scope>
</reference>
<dbReference type="EMBL" id="CP011213">
    <property type="protein sequence ID" value="AKM82023.1"/>
    <property type="molecule type" value="Genomic_DNA"/>
</dbReference>
<gene>
    <name evidence="1" type="ORF">UT28_C0001G0212</name>
</gene>
<name>A0A0G4B3M7_9BACT</name>
<dbReference type="AlphaFoldDB" id="A0A0G4B3M7"/>
<dbReference type="Proteomes" id="UP000035648">
    <property type="component" value="Chromosome"/>
</dbReference>
<sequence>MVVAKKKNSNLGVIGLPESRTIEIPGLPVVPDWDTLAAKAQEMAKVIDRHLDYESIYQGHDLGPNGLCPQQRINMVSDLTAVT</sequence>